<comment type="caution">
    <text evidence="1">The sequence shown here is derived from an EMBL/GenBank/DDBJ whole genome shotgun (WGS) entry which is preliminary data.</text>
</comment>
<evidence type="ECO:0000313" key="1">
    <source>
        <dbReference type="EMBL" id="KAA1138449.1"/>
    </source>
</evidence>
<sequence>MMAASNTDYEADLKEDLLEGLAAISATPGLIAGPTAGALELQTDTLRHALERWHHHSADPNATHVPSHLYHLLDRQYAQASMSFNALMPNDSAQVLGLLDLTRERPFEILLAALEKKELGDVQPHDPNIYVDYDPECHDISEFEAEEASTLHEMTRVRKVSYTVKALRTLDGTTIATNFPFDTSFCLVDDPFEDMEITEERYRAFKGRRDPTATHFYRLSALVLVPCHRFGLFLSECHEHQASSR</sequence>
<proteinExistence type="predicted"/>
<name>A0A5B0SM39_PUCGR</name>
<protein>
    <submittedName>
        <fullName evidence="1">Uncharacterized protein</fullName>
    </submittedName>
</protein>
<dbReference type="AlphaFoldDB" id="A0A5B0SM39"/>
<organism evidence="1 2">
    <name type="scientific">Puccinia graminis f. sp. tritici</name>
    <dbReference type="NCBI Taxonomy" id="56615"/>
    <lineage>
        <taxon>Eukaryota</taxon>
        <taxon>Fungi</taxon>
        <taxon>Dikarya</taxon>
        <taxon>Basidiomycota</taxon>
        <taxon>Pucciniomycotina</taxon>
        <taxon>Pucciniomycetes</taxon>
        <taxon>Pucciniales</taxon>
        <taxon>Pucciniaceae</taxon>
        <taxon>Puccinia</taxon>
    </lineage>
</organism>
<dbReference type="Proteomes" id="UP000325313">
    <property type="component" value="Unassembled WGS sequence"/>
</dbReference>
<accession>A0A5B0SM39</accession>
<gene>
    <name evidence="1" type="ORF">PGTUg99_012305</name>
</gene>
<reference evidence="1 2" key="1">
    <citation type="submission" date="2019-05" db="EMBL/GenBank/DDBJ databases">
        <title>Emergence of the Ug99 lineage of the wheat stem rust pathogen through somatic hybridization.</title>
        <authorList>
            <person name="Li F."/>
            <person name="Upadhyaya N.M."/>
            <person name="Sperschneider J."/>
            <person name="Matny O."/>
            <person name="Nguyen-Phuc H."/>
            <person name="Mago R."/>
            <person name="Raley C."/>
            <person name="Miller M.E."/>
            <person name="Silverstein K.A.T."/>
            <person name="Henningsen E."/>
            <person name="Hirsch C.D."/>
            <person name="Visser B."/>
            <person name="Pretorius Z.A."/>
            <person name="Steffenson B.J."/>
            <person name="Schwessinger B."/>
            <person name="Dodds P.N."/>
            <person name="Figueroa M."/>
        </authorList>
    </citation>
    <scope>NUCLEOTIDE SEQUENCE [LARGE SCALE GENOMIC DNA]</scope>
    <source>
        <strain evidence="1 2">Ug99</strain>
    </source>
</reference>
<dbReference type="EMBL" id="VDEP01000002">
    <property type="protein sequence ID" value="KAA1138449.1"/>
    <property type="molecule type" value="Genomic_DNA"/>
</dbReference>
<evidence type="ECO:0000313" key="2">
    <source>
        <dbReference type="Proteomes" id="UP000325313"/>
    </source>
</evidence>